<accession>A0A1M6I2Q7</accession>
<dbReference type="EMBL" id="FQYX01000016">
    <property type="protein sequence ID" value="SHJ28544.1"/>
    <property type="molecule type" value="Genomic_DNA"/>
</dbReference>
<evidence type="ECO:0000259" key="1">
    <source>
        <dbReference type="Pfam" id="PF04784"/>
    </source>
</evidence>
<dbReference type="STRING" id="558155.SAMN04487911_1165"/>
<dbReference type="AlphaFoldDB" id="A0A1M6I2Q7"/>
<dbReference type="Proteomes" id="UP000184231">
    <property type="component" value="Unassembled WGS sequence"/>
</dbReference>
<reference evidence="3" key="1">
    <citation type="submission" date="2016-11" db="EMBL/GenBank/DDBJ databases">
        <authorList>
            <person name="Varghese N."/>
            <person name="Submissions S."/>
        </authorList>
    </citation>
    <scope>NUCLEOTIDE SEQUENCE [LARGE SCALE GENOMIC DNA]</scope>
    <source>
        <strain evidence="3">CGMCC 1.8863</strain>
    </source>
</reference>
<evidence type="ECO:0000313" key="3">
    <source>
        <dbReference type="Proteomes" id="UP000184231"/>
    </source>
</evidence>
<dbReference type="PANTHER" id="PTHR34386:SF1">
    <property type="entry name" value="GLUTAREDOXIN-LIKE PROTEIN NRDH"/>
    <property type="match status" value="1"/>
</dbReference>
<dbReference type="GO" id="GO:0009055">
    <property type="term" value="F:electron transfer activity"/>
    <property type="evidence" value="ECO:0007669"/>
    <property type="project" value="TreeGrafter"/>
</dbReference>
<dbReference type="InterPro" id="IPR006869">
    <property type="entry name" value="DUF547"/>
</dbReference>
<dbReference type="GO" id="GO:0045454">
    <property type="term" value="P:cell redox homeostasis"/>
    <property type="evidence" value="ECO:0007669"/>
    <property type="project" value="TreeGrafter"/>
</dbReference>
<feature type="domain" description="DUF547" evidence="1">
    <location>
        <begin position="82"/>
        <end position="187"/>
    </location>
</feature>
<dbReference type="InterPro" id="IPR051548">
    <property type="entry name" value="Grx-like_ET"/>
</dbReference>
<proteinExistence type="predicted"/>
<dbReference type="PANTHER" id="PTHR34386">
    <property type="entry name" value="GLUTAREDOXIN"/>
    <property type="match status" value="1"/>
</dbReference>
<dbReference type="OrthoDB" id="526867at2"/>
<keyword evidence="3" id="KW-1185">Reference proteome</keyword>
<dbReference type="RefSeq" id="WP_072764740.1">
    <property type="nucleotide sequence ID" value="NZ_FQYX01000016.1"/>
</dbReference>
<gene>
    <name evidence="2" type="ORF">SAMN04487911_1165</name>
</gene>
<evidence type="ECO:0000313" key="2">
    <source>
        <dbReference type="EMBL" id="SHJ28544.1"/>
    </source>
</evidence>
<organism evidence="2 3">
    <name type="scientific">Arenibacter nanhaiticus</name>
    <dbReference type="NCBI Taxonomy" id="558155"/>
    <lineage>
        <taxon>Bacteria</taxon>
        <taxon>Pseudomonadati</taxon>
        <taxon>Bacteroidota</taxon>
        <taxon>Flavobacteriia</taxon>
        <taxon>Flavobacteriales</taxon>
        <taxon>Flavobacteriaceae</taxon>
        <taxon>Arenibacter</taxon>
    </lineage>
</organism>
<sequence>MQRITAVLVFIFFVSATPHPISYGKLPDERLEQQVPLDHSAWDLLLKKHVDAAGNVAYKQFAADSLALAQYLSFLTKNAPLESWTKQEKLAYYINLYNAATVKLILDHYPLKSIKDLKSPWGHKIVPLGKDTISLGHLEHRILRKMDDPRIHFAINCASYSCPKLLNEAFISSTIDTQLDKAARGFINDPSRNQLSGPEVSLSQIFKWYKKDFTKNGSLTAYINRYSTKVLSSDTKISYLKYNWALNEKQ</sequence>
<protein>
    <recommendedName>
        <fullName evidence="1">DUF547 domain-containing protein</fullName>
    </recommendedName>
</protein>
<name>A0A1M6I2Q7_9FLAO</name>
<dbReference type="Pfam" id="PF04784">
    <property type="entry name" value="DUF547"/>
    <property type="match status" value="1"/>
</dbReference>